<proteinExistence type="predicted"/>
<organism evidence="9 10">
    <name type="scientific">Stygiobacter electus</name>
    <dbReference type="NCBI Taxonomy" id="3032292"/>
    <lineage>
        <taxon>Bacteria</taxon>
        <taxon>Pseudomonadati</taxon>
        <taxon>Ignavibacteriota</taxon>
        <taxon>Ignavibacteria</taxon>
        <taxon>Ignavibacteriales</taxon>
        <taxon>Melioribacteraceae</taxon>
        <taxon>Stygiobacter</taxon>
    </lineage>
</organism>
<evidence type="ECO:0000256" key="2">
    <source>
        <dbReference type="ARBA" id="ARBA00022695"/>
    </source>
</evidence>
<evidence type="ECO:0000313" key="9">
    <source>
        <dbReference type="EMBL" id="MDF1613009.1"/>
    </source>
</evidence>
<dbReference type="Proteomes" id="UP001221302">
    <property type="component" value="Unassembled WGS sequence"/>
</dbReference>
<dbReference type="GO" id="GO:0005829">
    <property type="term" value="C:cytosol"/>
    <property type="evidence" value="ECO:0007669"/>
    <property type="project" value="TreeGrafter"/>
</dbReference>
<keyword evidence="4" id="KW-0067">ATP-binding</keyword>
<dbReference type="GO" id="GO:0000820">
    <property type="term" value="P:regulation of glutamine family amino acid metabolic process"/>
    <property type="evidence" value="ECO:0007669"/>
    <property type="project" value="TreeGrafter"/>
</dbReference>
<dbReference type="GO" id="GO:0008882">
    <property type="term" value="F:[glutamate-ammonia-ligase] adenylyltransferase activity"/>
    <property type="evidence" value="ECO:0007669"/>
    <property type="project" value="InterPro"/>
</dbReference>
<dbReference type="PANTHER" id="PTHR30621:SF0">
    <property type="entry name" value="BIFUNCTIONAL GLUTAMINE SYNTHETASE ADENYLYLTRANSFERASE_ADENYLYL-REMOVING ENZYME"/>
    <property type="match status" value="1"/>
</dbReference>
<keyword evidence="3" id="KW-0547">Nucleotide-binding</keyword>
<evidence type="ECO:0008006" key="11">
    <source>
        <dbReference type="Google" id="ProtNLM"/>
    </source>
</evidence>
<keyword evidence="10" id="KW-1185">Reference proteome</keyword>
<dbReference type="SUPFAM" id="SSF81301">
    <property type="entry name" value="Nucleotidyltransferase"/>
    <property type="match status" value="2"/>
</dbReference>
<dbReference type="SUPFAM" id="SSF81593">
    <property type="entry name" value="Nucleotidyltransferase substrate binding subunit/domain"/>
    <property type="match status" value="2"/>
</dbReference>
<dbReference type="RefSeq" id="WP_321536780.1">
    <property type="nucleotide sequence ID" value="NZ_JARGDL010000023.1"/>
</dbReference>
<feature type="domain" description="Glutamate-ammonia ligase adenylyltransferase repeated" evidence="7">
    <location>
        <begin position="80"/>
        <end position="319"/>
    </location>
</feature>
<evidence type="ECO:0000259" key="8">
    <source>
        <dbReference type="Pfam" id="PF08335"/>
    </source>
</evidence>
<gene>
    <name evidence="9" type="ORF">P0M35_12660</name>
</gene>
<feature type="domain" description="Glutamate-ammonia ligase adenylyltransferase repeated" evidence="7">
    <location>
        <begin position="658"/>
        <end position="769"/>
    </location>
</feature>
<evidence type="ECO:0000256" key="6">
    <source>
        <dbReference type="ARBA" id="ARBA00023268"/>
    </source>
</evidence>
<keyword evidence="6" id="KW-0511">Multifunctional enzyme</keyword>
<evidence type="ECO:0000313" key="10">
    <source>
        <dbReference type="Proteomes" id="UP001221302"/>
    </source>
</evidence>
<dbReference type="Gene3D" id="1.20.120.330">
    <property type="entry name" value="Nucleotidyltransferases domain 2"/>
    <property type="match status" value="2"/>
</dbReference>
<protein>
    <recommendedName>
        <fullName evidence="11">Bifunctional [glutamate--ammonia ligase]-adenylyl-L-tyrosine phosphorylase/[glutamate--ammonia-ligase] adenylyltransferase</fullName>
    </recommendedName>
</protein>
<dbReference type="InterPro" id="IPR023057">
    <property type="entry name" value="GlnE"/>
</dbReference>
<dbReference type="Gene3D" id="3.30.460.10">
    <property type="entry name" value="Beta Polymerase, domain 2"/>
    <property type="match status" value="2"/>
</dbReference>
<evidence type="ECO:0000256" key="3">
    <source>
        <dbReference type="ARBA" id="ARBA00022741"/>
    </source>
</evidence>
<dbReference type="AlphaFoldDB" id="A0AAE3P277"/>
<dbReference type="InterPro" id="IPR043519">
    <property type="entry name" value="NT_sf"/>
</dbReference>
<accession>A0AAE3P277</accession>
<dbReference type="InterPro" id="IPR013546">
    <property type="entry name" value="PII_UdlTrfase/GS_AdlTrfase"/>
</dbReference>
<sequence length="919" mass="108867">MKKEKFHFSEKLIDDLILKTERMIDEKSFNSVIDVLENEAGKFYFDSIALANFYRVLNSIFDVSTFLKEIVHYPHHAEIIMAIVSSSNYLTDIVVQNPEYLYQIFDDDYLRKIFSLDELENELKTTIDKFKNFDTKIRLIRQFKKRYILKIGLQDILQIYDLKTITHELSILAKTIISILFDLCYNEILTRYRIKNIKNKFSICALGKLGGDELNYSSDVDLIIFYDKNTSIKNCNKDYHEILTEAIQTFINVATQISSNGFIYRIDFRLRPDGKYSPLCKEMNDYIKYYETRGEDWEKQMLIKLSFISGDINLYNQFKSFVNSYVYHSIVSESIKEKIKKMKLNIEKNNLEDDVKTFEGGIRDIEFSVQALQLLNGNKISSLKNGNTLEVLDILLNNKLLTQNEYKNFKDAYIFYRKIEHFLQLMNDTQTHRLPEDFDTQMRLSKYLVLKNYDDFKEKIEYKRKIVRKIYNSILSSSNKENILEKIKFNNRSKAENNLSFLKTGIGIIGRKEFDSHTIASFEKIETQLYKYLQKSDNPDVVLENFTKVIRFSNYPSIWFNEFKNEIFFEQFLSICNFSQKAIDILITSITAGELLLSRKVFIKNYNDEIKILSIKELIFILSIQHALHLIDSVKFSDVLSDYLNYYIDKNFTLFFNNKNLFIAALGSFGAKTISFNSDIDLIVVADKIDDDYKTENEFQIFLQKLKDELKPFEIDFRLRPEGKKSQLVWDIENYQKYLNQRAKVWEFQSLCKLNFISGNKNLFNKFLNVIVTSLEKFSESEIKSEIKAMHFNLTKDNRERTIKNIFGGLNTIDFLFQFLILKEKKQKLFNGNYLQTIKNFAQRNKDVKTLLKNYKFLKEIEITYQNLFESNNSLIELSEQKQKRVSKYLQIENDKVFNEKIQQIINTNIEIYNKYFTS</sequence>
<dbReference type="GO" id="GO:0005524">
    <property type="term" value="F:ATP binding"/>
    <property type="evidence" value="ECO:0007669"/>
    <property type="project" value="UniProtKB-KW"/>
</dbReference>
<dbReference type="Pfam" id="PF08335">
    <property type="entry name" value="GlnD_UR_UTase"/>
    <property type="match status" value="1"/>
</dbReference>
<dbReference type="CDD" id="cd05401">
    <property type="entry name" value="NT_GlnE_GlnD_like"/>
    <property type="match status" value="1"/>
</dbReference>
<dbReference type="EMBL" id="JARGDL010000023">
    <property type="protein sequence ID" value="MDF1613009.1"/>
    <property type="molecule type" value="Genomic_DNA"/>
</dbReference>
<keyword evidence="5" id="KW-0460">Magnesium</keyword>
<dbReference type="Pfam" id="PF03710">
    <property type="entry name" value="GlnE"/>
    <property type="match status" value="2"/>
</dbReference>
<name>A0AAE3P277_9BACT</name>
<comment type="caution">
    <text evidence="9">The sequence shown here is derived from an EMBL/GenBank/DDBJ whole genome shotgun (WGS) entry which is preliminary data.</text>
</comment>
<feature type="domain" description="PII-uridylyltransferase/Glutamine-synthetase adenylyltransferase" evidence="8">
    <location>
        <begin position="335"/>
        <end position="473"/>
    </location>
</feature>
<evidence type="ECO:0000256" key="5">
    <source>
        <dbReference type="ARBA" id="ARBA00022842"/>
    </source>
</evidence>
<dbReference type="InterPro" id="IPR005190">
    <property type="entry name" value="GlnE_rpt_dom"/>
</dbReference>
<evidence type="ECO:0000259" key="7">
    <source>
        <dbReference type="Pfam" id="PF03710"/>
    </source>
</evidence>
<evidence type="ECO:0000256" key="1">
    <source>
        <dbReference type="ARBA" id="ARBA00022679"/>
    </source>
</evidence>
<keyword evidence="2" id="KW-0548">Nucleotidyltransferase</keyword>
<evidence type="ECO:0000256" key="4">
    <source>
        <dbReference type="ARBA" id="ARBA00022840"/>
    </source>
</evidence>
<reference evidence="9" key="1">
    <citation type="submission" date="2023-03" db="EMBL/GenBank/DDBJ databases">
        <title>Stygiobacter electus gen. nov., sp. nov., facultatively anaerobic thermotolerant bacterium of the class Ignavibacteria from a well of Yessentuki mineral water deposit.</title>
        <authorList>
            <person name="Podosokorskaya O.A."/>
            <person name="Elcheninov A.G."/>
            <person name="Petrova N.F."/>
            <person name="Zavarzina D.G."/>
            <person name="Kublanov I.V."/>
            <person name="Merkel A.Y."/>
        </authorList>
    </citation>
    <scope>NUCLEOTIDE SEQUENCE</scope>
    <source>
        <strain evidence="9">09-Me</strain>
    </source>
</reference>
<keyword evidence="1" id="KW-0808">Transferase</keyword>
<dbReference type="PANTHER" id="PTHR30621">
    <property type="entry name" value="GLUTAMINE SYNTHETASE ADENYLYLTRANSFERASE"/>
    <property type="match status" value="1"/>
</dbReference>